<dbReference type="Gene3D" id="3.30.428.10">
    <property type="entry name" value="HIT-like"/>
    <property type="match status" value="1"/>
</dbReference>
<dbReference type="InterPro" id="IPR019808">
    <property type="entry name" value="Histidine_triad_CS"/>
</dbReference>
<sequence>MEDCLFCKIIAGEIPSNKIYEDERVYAFTDIDPKAPVHILVIPKKHIKSILEVSEEDFEYLDAMVRAAQKIAETQKIAADGFRLVFNTGENGGQTVHHLHMHLLGGRYMEWPPG</sequence>
<dbReference type="GO" id="GO:0003824">
    <property type="term" value="F:catalytic activity"/>
    <property type="evidence" value="ECO:0007669"/>
    <property type="project" value="InterPro"/>
</dbReference>
<feature type="short sequence motif" description="Histidine triad motif" evidence="2 3">
    <location>
        <begin position="98"/>
        <end position="102"/>
    </location>
</feature>
<protein>
    <submittedName>
        <fullName evidence="5">Histidine triad nucleotide-binding protein</fullName>
    </submittedName>
</protein>
<dbReference type="RefSeq" id="WP_079547681.1">
    <property type="nucleotide sequence ID" value="NZ_CP117826.1"/>
</dbReference>
<dbReference type="InterPro" id="IPR036265">
    <property type="entry name" value="HIT-like_sf"/>
</dbReference>
<dbReference type="CDD" id="cd01276">
    <property type="entry name" value="PKCI_related"/>
    <property type="match status" value="1"/>
</dbReference>
<dbReference type="SUPFAM" id="SSF54197">
    <property type="entry name" value="HIT-like"/>
    <property type="match status" value="1"/>
</dbReference>
<name>A0AAU8A9K5_9FIRM</name>
<proteinExistence type="predicted"/>
<dbReference type="InterPro" id="IPR011146">
    <property type="entry name" value="HIT-like"/>
</dbReference>
<dbReference type="PANTHER" id="PTHR23089">
    <property type="entry name" value="HISTIDINE TRIAD HIT PROTEIN"/>
    <property type="match status" value="1"/>
</dbReference>
<evidence type="ECO:0000256" key="2">
    <source>
        <dbReference type="PIRSR" id="PIRSR601310-3"/>
    </source>
</evidence>
<dbReference type="PROSITE" id="PS00892">
    <property type="entry name" value="HIT_1"/>
    <property type="match status" value="1"/>
</dbReference>
<dbReference type="PRINTS" id="PR00332">
    <property type="entry name" value="HISTRIAD"/>
</dbReference>
<feature type="active site" description="Tele-AMP-histidine intermediate" evidence="1">
    <location>
        <position position="100"/>
    </location>
</feature>
<dbReference type="AlphaFoldDB" id="A0AAU8A9K5"/>
<dbReference type="PROSITE" id="PS51084">
    <property type="entry name" value="HIT_2"/>
    <property type="match status" value="1"/>
</dbReference>
<evidence type="ECO:0000259" key="4">
    <source>
        <dbReference type="PROSITE" id="PS51084"/>
    </source>
</evidence>
<dbReference type="EMBL" id="CP117826">
    <property type="protein sequence ID" value="XCC62515.1"/>
    <property type="molecule type" value="Genomic_DNA"/>
</dbReference>
<evidence type="ECO:0000313" key="5">
    <source>
        <dbReference type="EMBL" id="XCC62515.1"/>
    </source>
</evidence>
<accession>A0AAU8A9K5</accession>
<dbReference type="Pfam" id="PF11969">
    <property type="entry name" value="DcpS_C"/>
    <property type="match status" value="1"/>
</dbReference>
<organism evidence="5">
    <name type="scientific">Christensenella massiliensis</name>
    <dbReference type="NCBI Taxonomy" id="1805714"/>
    <lineage>
        <taxon>Bacteria</taxon>
        <taxon>Bacillati</taxon>
        <taxon>Bacillota</taxon>
        <taxon>Clostridia</taxon>
        <taxon>Christensenellales</taxon>
        <taxon>Christensenellaceae</taxon>
        <taxon>Christensenella</taxon>
    </lineage>
</organism>
<feature type="domain" description="HIT" evidence="4">
    <location>
        <begin position="5"/>
        <end position="114"/>
    </location>
</feature>
<dbReference type="InterPro" id="IPR001310">
    <property type="entry name" value="Histidine_triad_HIT"/>
</dbReference>
<gene>
    <name evidence="5" type="ORF">PUP29_00860</name>
</gene>
<reference evidence="5" key="1">
    <citation type="submission" date="2023-02" db="EMBL/GenBank/DDBJ databases">
        <title>Gut commensal Christensenella minuta modulates host metabolism via a new class of secondary bile acids.</title>
        <authorList>
            <person name="Liu C."/>
        </authorList>
    </citation>
    <scope>NUCLEOTIDE SEQUENCE</scope>
    <source>
        <strain evidence="5">CA70</strain>
    </source>
</reference>
<evidence type="ECO:0000256" key="3">
    <source>
        <dbReference type="PROSITE-ProRule" id="PRU00464"/>
    </source>
</evidence>
<evidence type="ECO:0000256" key="1">
    <source>
        <dbReference type="PIRSR" id="PIRSR601310-1"/>
    </source>
</evidence>